<feature type="compositionally biased region" description="Acidic residues" evidence="7">
    <location>
        <begin position="247"/>
        <end position="256"/>
    </location>
</feature>
<keyword evidence="10" id="KW-1185">Reference proteome</keyword>
<name>Q38CR7_TRYB2</name>
<keyword evidence="5 8" id="KW-1133">Transmembrane helix</keyword>
<reference evidence="9 10" key="2">
    <citation type="journal article" date="2005" name="Science">
        <title>The genome of the African trypanosome Trypanosoma brucei.</title>
        <authorList>
            <person name="Berriman M."/>
            <person name="Ghedin E."/>
            <person name="Hertz-Fowler C."/>
            <person name="Blandin G."/>
            <person name="Renauld H."/>
            <person name="Bartholomeu D.C."/>
            <person name="Lennard N.J."/>
            <person name="Caler E."/>
            <person name="Hamlin N.E."/>
            <person name="Haas B."/>
            <person name="Bohme U."/>
            <person name="Hannick L."/>
            <person name="Aslett M.A."/>
            <person name="Shallom J."/>
            <person name="Marcello L."/>
            <person name="Hou L."/>
            <person name="Wickstead B."/>
            <person name="Alsmark U.C."/>
            <person name="Arrowsmith C."/>
            <person name="Atkin R.J."/>
            <person name="Barron A.J."/>
            <person name="Bringaud F."/>
            <person name="Brooks K."/>
            <person name="Carrington M."/>
            <person name="Cherevach I."/>
            <person name="Chillingworth T.J."/>
            <person name="Churcher C."/>
            <person name="Clark L.N."/>
            <person name="Corton C.H."/>
            <person name="Cronin A."/>
            <person name="Davies R.M."/>
            <person name="Doggett J."/>
            <person name="Djikeng A."/>
            <person name="Feldblyum T."/>
            <person name="Field M.C."/>
            <person name="Fraser A."/>
            <person name="Goodhead I."/>
            <person name="Hance Z."/>
            <person name="Harper D."/>
            <person name="Harris B.R."/>
            <person name="Hauser H."/>
            <person name="Hostetler J."/>
            <person name="Ivens A."/>
            <person name="Jagels K."/>
            <person name="Johnson D."/>
            <person name="Johnson J."/>
            <person name="Jones K."/>
            <person name="Kerhornou A.X."/>
            <person name="Koo H."/>
            <person name="Larke N."/>
            <person name="Landfear S."/>
            <person name="Larkin C."/>
            <person name="Leech V."/>
            <person name="Line A."/>
            <person name="Lord A."/>
            <person name="Macleod A."/>
            <person name="Mooney P.J."/>
            <person name="Moule S."/>
            <person name="Martin D.M."/>
            <person name="Morgan G.W."/>
            <person name="Mungall K."/>
            <person name="Norbertczak H."/>
            <person name="Ormond D."/>
            <person name="Pai G."/>
            <person name="Peacock C.S."/>
            <person name="Peterson J."/>
            <person name="Quail M.A."/>
            <person name="Rabbinowitsch E."/>
            <person name="Rajandream M.A."/>
            <person name="Reitter C."/>
            <person name="Salzberg S.L."/>
            <person name="Sanders M."/>
            <person name="Schobel S."/>
            <person name="Sharp S."/>
            <person name="Simmonds M."/>
            <person name="Simpson A.J."/>
            <person name="Tallon L."/>
            <person name="Turner C.M."/>
            <person name="Tait A."/>
            <person name="Tivey A.R."/>
            <person name="Van Aken S."/>
            <person name="Walker D."/>
            <person name="Wanless D."/>
            <person name="Wang S."/>
            <person name="White B."/>
            <person name="White O."/>
            <person name="Whitehead S."/>
            <person name="Woodward J."/>
            <person name="Wortman J."/>
            <person name="Adams M.D."/>
            <person name="Embley T.M."/>
            <person name="Gull K."/>
            <person name="Ullu E."/>
            <person name="Barry J.D."/>
            <person name="Fairlamb A.H."/>
            <person name="Opperdoes F."/>
            <person name="Barrell B.G."/>
            <person name="Donelson J.E."/>
            <person name="Hall N."/>
            <person name="Fraser C.M."/>
            <person name="Melville S.E."/>
            <person name="El-Sayed N.M."/>
        </authorList>
    </citation>
    <scope>NUCLEOTIDE SEQUENCE [LARGE SCALE GENOMIC DNA]</scope>
    <source>
        <strain evidence="9 10">927/4 GUTat10.1</strain>
    </source>
</reference>
<evidence type="ECO:0000256" key="6">
    <source>
        <dbReference type="ARBA" id="ARBA00023136"/>
    </source>
</evidence>
<comment type="subcellular location">
    <subcellularLocation>
        <location evidence="1">Membrane</location>
        <topology evidence="1">Multi-pass membrane protein</topology>
    </subcellularLocation>
</comment>
<dbReference type="VEuPathDB" id="TriTrypDB:Tb927.9.15980"/>
<evidence type="ECO:0000256" key="7">
    <source>
        <dbReference type="SAM" id="MobiDB-lite"/>
    </source>
</evidence>
<dbReference type="GeneID" id="3661272"/>
<dbReference type="SUPFAM" id="SSF103473">
    <property type="entry name" value="MFS general substrate transporter"/>
    <property type="match status" value="1"/>
</dbReference>
<evidence type="ECO:0000313" key="10">
    <source>
        <dbReference type="Proteomes" id="UP000008524"/>
    </source>
</evidence>
<comment type="similarity">
    <text evidence="2">Belongs to the SLC29A/ENT transporter (TC 2.A.57) family.</text>
</comment>
<keyword evidence="6 8" id="KW-0472">Membrane</keyword>
<keyword evidence="3" id="KW-0813">Transport</keyword>
<feature type="region of interest" description="Disordered" evidence="7">
    <location>
        <begin position="247"/>
        <end position="267"/>
    </location>
</feature>
<dbReference type="RefSeq" id="XP_827733.1">
    <property type="nucleotide sequence ID" value="XM_822640.1"/>
</dbReference>
<evidence type="ECO:0000313" key="9">
    <source>
        <dbReference type="EMBL" id="EAN77403.1"/>
    </source>
</evidence>
<dbReference type="TCDB" id="2.A.57.2.10">
    <property type="family name" value="the equilibrative nucleoside transporter (ent) family"/>
</dbReference>
<dbReference type="InterPro" id="IPR002259">
    <property type="entry name" value="Eqnu_transpt"/>
</dbReference>
<feature type="transmembrane region" description="Helical" evidence="8">
    <location>
        <begin position="204"/>
        <end position="223"/>
    </location>
</feature>
<feature type="transmembrane region" description="Helical" evidence="8">
    <location>
        <begin position="352"/>
        <end position="372"/>
    </location>
</feature>
<organism evidence="9 10">
    <name type="scientific">Trypanosoma brucei brucei (strain 927/4 GUTat10.1)</name>
    <dbReference type="NCBI Taxonomy" id="185431"/>
    <lineage>
        <taxon>Eukaryota</taxon>
        <taxon>Discoba</taxon>
        <taxon>Euglenozoa</taxon>
        <taxon>Kinetoplastea</taxon>
        <taxon>Metakinetoplastina</taxon>
        <taxon>Trypanosomatida</taxon>
        <taxon>Trypanosomatidae</taxon>
        <taxon>Trypanosoma</taxon>
    </lineage>
</organism>
<dbReference type="InParanoid" id="Q38CR7"/>
<dbReference type="STRING" id="185431.Q38CR7"/>
<feature type="transmembrane region" description="Helical" evidence="8">
    <location>
        <begin position="129"/>
        <end position="150"/>
    </location>
</feature>
<evidence type="ECO:0000256" key="8">
    <source>
        <dbReference type="SAM" id="Phobius"/>
    </source>
</evidence>
<dbReference type="Proteomes" id="UP000008524">
    <property type="component" value="Chromosome 9"/>
</dbReference>
<evidence type="ECO:0000256" key="1">
    <source>
        <dbReference type="ARBA" id="ARBA00004141"/>
    </source>
</evidence>
<reference evidence="9 10" key="1">
    <citation type="journal article" date="2005" name="Science">
        <title>Comparative genomics of trypanosomatid parasitic protozoa.</title>
        <authorList>
            <person name="El-Sayed N.M."/>
            <person name="Myler P.J."/>
            <person name="Blandin G."/>
            <person name="Berriman M."/>
            <person name="Crabtree J."/>
            <person name="Aggarwal G."/>
            <person name="Caler E."/>
            <person name="Renauld H."/>
            <person name="Worthey E.A."/>
            <person name="Hertz-Fowler C."/>
            <person name="Ghedin E."/>
            <person name="Peacock C."/>
            <person name="Bartholomeu D.C."/>
            <person name="Haas B.J."/>
            <person name="Tran A.N."/>
            <person name="Wortman J.R."/>
            <person name="Alsmark U.C."/>
            <person name="Angiuoli S."/>
            <person name="Anupama A."/>
            <person name="Badger J."/>
            <person name="Bringaud F."/>
            <person name="Cadag E."/>
            <person name="Carlton J.M."/>
            <person name="Cerqueira G.C."/>
            <person name="Creasy T."/>
            <person name="Delcher A.L."/>
            <person name="Djikeng A."/>
            <person name="Embley T.M."/>
            <person name="Hauser C."/>
            <person name="Ivens A.C."/>
            <person name="Kummerfeld S.K."/>
            <person name="Pereira-Leal J.B."/>
            <person name="Nilsson D."/>
            <person name="Peterson J."/>
            <person name="Salzberg S.L."/>
            <person name="Shallom J."/>
            <person name="Silva J.C."/>
            <person name="Sundaram J."/>
            <person name="Westenberger S."/>
            <person name="White O."/>
            <person name="Melville S.E."/>
            <person name="Donelson J.E."/>
            <person name="Andersson B."/>
            <person name="Stuart K.D."/>
            <person name="Hall N."/>
        </authorList>
    </citation>
    <scope>NUCLEOTIDE SEQUENCE [LARGE SCALE GENOMIC DNA]</scope>
    <source>
        <strain evidence="9 10">927/4 GUTat10.1</strain>
    </source>
</reference>
<evidence type="ECO:0000256" key="2">
    <source>
        <dbReference type="ARBA" id="ARBA00007965"/>
    </source>
</evidence>
<evidence type="ECO:0000256" key="5">
    <source>
        <dbReference type="ARBA" id="ARBA00022989"/>
    </source>
</evidence>
<dbReference type="InterPro" id="IPR036259">
    <property type="entry name" value="MFS_trans_sf"/>
</dbReference>
<protein>
    <submittedName>
        <fullName evidence="9">Nucleoside transporter 1, putative</fullName>
    </submittedName>
</protein>
<feature type="transmembrane region" description="Helical" evidence="8">
    <location>
        <begin position="319"/>
        <end position="340"/>
    </location>
</feature>
<dbReference type="PANTHER" id="PTHR10332">
    <property type="entry name" value="EQUILIBRATIVE NUCLEOSIDE TRANSPORTER"/>
    <property type="match status" value="1"/>
</dbReference>
<accession>Q38CR7</accession>
<evidence type="ECO:0000256" key="3">
    <source>
        <dbReference type="ARBA" id="ARBA00022448"/>
    </source>
</evidence>
<feature type="transmembrane region" description="Helical" evidence="8">
    <location>
        <begin position="98"/>
        <end position="117"/>
    </location>
</feature>
<gene>
    <name evidence="9" type="ORF">Tb09.244.2020</name>
</gene>
<dbReference type="OrthoDB" id="270867at2759"/>
<dbReference type="AlphaFoldDB" id="Q38CR7"/>
<feature type="transmembrane region" description="Helical" evidence="8">
    <location>
        <begin position="66"/>
        <end position="86"/>
    </location>
</feature>
<evidence type="ECO:0000256" key="4">
    <source>
        <dbReference type="ARBA" id="ARBA00022692"/>
    </source>
</evidence>
<dbReference type="eggNOG" id="KOG1479">
    <property type="taxonomic scope" value="Eukaryota"/>
</dbReference>
<dbReference type="PANTHER" id="PTHR10332:SF82">
    <property type="entry name" value="TRANSPORTER 2, PUTATIVE-RELATED"/>
    <property type="match status" value="1"/>
</dbReference>
<dbReference type="KEGG" id="tbr:Tb09.244.2020"/>
<dbReference type="GO" id="GO:0005337">
    <property type="term" value="F:nucleoside transmembrane transporter activity"/>
    <property type="evidence" value="ECO:0000318"/>
    <property type="project" value="GO_Central"/>
</dbReference>
<dbReference type="GO" id="GO:0005886">
    <property type="term" value="C:plasma membrane"/>
    <property type="evidence" value="ECO:0000318"/>
    <property type="project" value="GO_Central"/>
</dbReference>
<feature type="transmembrane region" description="Helical" evidence="8">
    <location>
        <begin position="413"/>
        <end position="437"/>
    </location>
</feature>
<keyword evidence="4 8" id="KW-0812">Transmembrane</keyword>
<dbReference type="OMA" id="ALMITIC"/>
<sequence length="482" mass="52852">MLGFGSVHELLAYITFMCFGMSVMVVSNTVLSFLEFFLQFYLFAAKDGENIKLETEEQKFFWKNVFTYYLATTFIVECLVVSLMLTNFGKRIPITLRLYIGLVFPIILVFSVMMVTIGKTTETGARVTIILIGLINGASTALCSSGAVALAGPFPTKFLSAYVWGVSVCGVITSTFAIVIKASTESNFKRTEDRVASRLTQSRIYFGLVMIMQSISCGLLLLLRKNPYAMKYTADFRYAARKGNAVEGDDAGDDNEPSSLGKGPADQDDDLKADCNAGKSNVMTSTVDPDTMRDTDQVENITNSQQMLKASALSVFRRVWPMLAVCFIAFFTAFLIYPGVFFAVKLGPDDNGWYMVIIPMMFNLGDFVARLFVQFKTLHASPLFVVIGTFARLLLVIPIVLCAYSVIKGTTFPYILCFLWSLTYGYVGGLAGVYAPRTGSLTTAGERSLAANWAVSSLLFGIFAGCMCALGVNSALPKDESQ</sequence>
<dbReference type="EMBL" id="CM000207">
    <property type="protein sequence ID" value="EAN77403.1"/>
    <property type="molecule type" value="Genomic_DNA"/>
</dbReference>
<feature type="transmembrane region" description="Helical" evidence="8">
    <location>
        <begin position="449"/>
        <end position="472"/>
    </location>
</feature>
<proteinExistence type="inferred from homology"/>
<feature type="transmembrane region" description="Helical" evidence="8">
    <location>
        <begin position="384"/>
        <end position="407"/>
    </location>
</feature>
<feature type="transmembrane region" description="Helical" evidence="8">
    <location>
        <begin position="162"/>
        <end position="184"/>
    </location>
</feature>
<dbReference type="Pfam" id="PF01733">
    <property type="entry name" value="Nucleoside_tran"/>
    <property type="match status" value="1"/>
</dbReference>
<feature type="transmembrane region" description="Helical" evidence="8">
    <location>
        <begin position="12"/>
        <end position="34"/>
    </location>
</feature>
<dbReference type="PaxDb" id="5691-EAN77403"/>